<evidence type="ECO:0000313" key="2">
    <source>
        <dbReference type="EMBL" id="NSK13894.1"/>
    </source>
</evidence>
<dbReference type="Pfam" id="PF03861">
    <property type="entry name" value="ANTAR"/>
    <property type="match status" value="1"/>
</dbReference>
<keyword evidence="4" id="KW-1185">Reference proteome</keyword>
<protein>
    <submittedName>
        <fullName evidence="3">ANTAR domain-containing protein</fullName>
    </submittedName>
</protein>
<dbReference type="Gene3D" id="1.10.10.10">
    <property type="entry name" value="Winged helix-like DNA-binding domain superfamily/Winged helix DNA-binding domain"/>
    <property type="match status" value="1"/>
</dbReference>
<dbReference type="RefSeq" id="WP_101694741.1">
    <property type="nucleotide sequence ID" value="NZ_JAAITX010000002.1"/>
</dbReference>
<dbReference type="OrthoDB" id="9808843at2"/>
<comment type="caution">
    <text evidence="3">The sequence shown here is derived from an EMBL/GenBank/DDBJ whole genome shotgun (WGS) entry which is preliminary data.</text>
</comment>
<dbReference type="SUPFAM" id="SSF52172">
    <property type="entry name" value="CheY-like"/>
    <property type="match status" value="1"/>
</dbReference>
<dbReference type="InterPro" id="IPR036388">
    <property type="entry name" value="WH-like_DNA-bd_sf"/>
</dbReference>
<sequence>MSVIIIVLPKLDNAKNIKRILLTHGFQSAVACSSGASALQMAGQYECGIVLSGYHLSDMYYVELMENLPESYELVLLGSPEKVADAGSGTLALTTPLKAYDLLNTVEMVLGQIEHRYRKRKVIKKRSAKEENYIRNAKYLLMERNHLTEQEAYRYLQKSSMDNGTNMVETAQKVLMLMFDEI</sequence>
<dbReference type="SMART" id="SM01012">
    <property type="entry name" value="ANTAR"/>
    <property type="match status" value="1"/>
</dbReference>
<reference evidence="3" key="2">
    <citation type="submission" date="2020-02" db="EMBL/GenBank/DDBJ databases">
        <authorList>
            <person name="Littmann E."/>
            <person name="Sorbara M."/>
        </authorList>
    </citation>
    <scope>NUCLEOTIDE SEQUENCE</scope>
    <source>
        <strain evidence="3">MSK.17.11</strain>
        <strain evidence="2">MSK.17.38</strain>
    </source>
</reference>
<evidence type="ECO:0000313" key="4">
    <source>
        <dbReference type="Proteomes" id="UP000528555"/>
    </source>
</evidence>
<dbReference type="Proteomes" id="UP000528555">
    <property type="component" value="Unassembled WGS sequence"/>
</dbReference>
<evidence type="ECO:0000313" key="3">
    <source>
        <dbReference type="EMBL" id="NVH58019.1"/>
    </source>
</evidence>
<evidence type="ECO:0000313" key="5">
    <source>
        <dbReference type="Proteomes" id="UP000701680"/>
    </source>
</evidence>
<dbReference type="GO" id="GO:0003723">
    <property type="term" value="F:RNA binding"/>
    <property type="evidence" value="ECO:0007669"/>
    <property type="project" value="InterPro"/>
</dbReference>
<dbReference type="InterPro" id="IPR011006">
    <property type="entry name" value="CheY-like_superfamily"/>
</dbReference>
<dbReference type="AlphaFoldDB" id="A0A850HJ68"/>
<proteinExistence type="predicted"/>
<reference evidence="4 5" key="1">
    <citation type="journal article" date="2020" name="Cell Host Microbe">
        <title>Functional and Genomic Variation between Human-Derived Isolates of Lachnospiraceae Reveals Inter- and Intra-Species Diversity.</title>
        <authorList>
            <person name="Sorbara M.T."/>
            <person name="Littmann E.R."/>
            <person name="Fontana E."/>
            <person name="Moody T.U."/>
            <person name="Kohout C.E."/>
            <person name="Gjonbalaj M."/>
            <person name="Eaton V."/>
            <person name="Seok R."/>
            <person name="Leiner I.M."/>
            <person name="Pamer E.G."/>
        </authorList>
    </citation>
    <scope>NUCLEOTIDE SEQUENCE [LARGE SCALE GENOMIC DNA]</scope>
    <source>
        <strain evidence="3 4">MSK.17.11</strain>
        <strain evidence="2 5">MSK.17.38</strain>
    </source>
</reference>
<dbReference type="InterPro" id="IPR005561">
    <property type="entry name" value="ANTAR"/>
</dbReference>
<dbReference type="EMBL" id="JAAITX010000002">
    <property type="protein sequence ID" value="NVH58019.1"/>
    <property type="molecule type" value="Genomic_DNA"/>
</dbReference>
<dbReference type="Proteomes" id="UP000701680">
    <property type="component" value="Unassembled WGS sequence"/>
</dbReference>
<feature type="domain" description="ANTAR" evidence="1">
    <location>
        <begin position="114"/>
        <end position="175"/>
    </location>
</feature>
<accession>A0A850HJ68</accession>
<evidence type="ECO:0000259" key="1">
    <source>
        <dbReference type="PROSITE" id="PS50921"/>
    </source>
</evidence>
<organism evidence="3 4">
    <name type="scientific">Dorea phocaeensis</name>
    <dbReference type="NCBI Taxonomy" id="2040291"/>
    <lineage>
        <taxon>Bacteria</taxon>
        <taxon>Bacillati</taxon>
        <taxon>Bacillota</taxon>
        <taxon>Clostridia</taxon>
        <taxon>Lachnospirales</taxon>
        <taxon>Lachnospiraceae</taxon>
        <taxon>Dorea</taxon>
    </lineage>
</organism>
<dbReference type="PROSITE" id="PS50921">
    <property type="entry name" value="ANTAR"/>
    <property type="match status" value="1"/>
</dbReference>
<gene>
    <name evidence="3" type="ORF">G5A66_05005</name>
    <name evidence="2" type="ORF">G5A75_03195</name>
</gene>
<dbReference type="EMBL" id="JAAIUO010000002">
    <property type="protein sequence ID" value="NSK13894.1"/>
    <property type="molecule type" value="Genomic_DNA"/>
</dbReference>
<name>A0A850HJ68_9FIRM</name>